<dbReference type="Proteomes" id="UP000254052">
    <property type="component" value="Unassembled WGS sequence"/>
</dbReference>
<gene>
    <name evidence="2" type="primary">yhjK_4</name>
    <name evidence="2" type="ORF">NCTC9962_01264</name>
</gene>
<dbReference type="InterPro" id="IPR035919">
    <property type="entry name" value="EAL_sf"/>
</dbReference>
<dbReference type="Gene3D" id="3.20.20.450">
    <property type="entry name" value="EAL domain"/>
    <property type="match status" value="1"/>
</dbReference>
<proteinExistence type="predicted"/>
<name>A0A377AMD1_ECOLX</name>
<evidence type="ECO:0000259" key="1">
    <source>
        <dbReference type="PROSITE" id="PS50883"/>
    </source>
</evidence>
<dbReference type="AlphaFoldDB" id="A0A377AMD1"/>
<protein>
    <submittedName>
        <fullName evidence="2">Putative diguanylate cyclase</fullName>
    </submittedName>
</protein>
<dbReference type="SUPFAM" id="SSF141868">
    <property type="entry name" value="EAL domain-like"/>
    <property type="match status" value="1"/>
</dbReference>
<sequence length="61" mass="6650">MISAWLRRAASAAAYEIVAIDVLKIDKMFVEGLPGDSSMIAAIIMLAQSLNLQMIGRRRGD</sequence>
<organism evidence="2 3">
    <name type="scientific">Escherichia coli</name>
    <dbReference type="NCBI Taxonomy" id="562"/>
    <lineage>
        <taxon>Bacteria</taxon>
        <taxon>Pseudomonadati</taxon>
        <taxon>Pseudomonadota</taxon>
        <taxon>Gammaproteobacteria</taxon>
        <taxon>Enterobacterales</taxon>
        <taxon>Enterobacteriaceae</taxon>
        <taxon>Escherichia</taxon>
    </lineage>
</organism>
<accession>A0A377AMD1</accession>
<dbReference type="PROSITE" id="PS50883">
    <property type="entry name" value="EAL"/>
    <property type="match status" value="1"/>
</dbReference>
<feature type="domain" description="EAL" evidence="1">
    <location>
        <begin position="1"/>
        <end position="61"/>
    </location>
</feature>
<reference evidence="2 3" key="1">
    <citation type="submission" date="2018-06" db="EMBL/GenBank/DDBJ databases">
        <authorList>
            <consortium name="Pathogen Informatics"/>
            <person name="Doyle S."/>
        </authorList>
    </citation>
    <scope>NUCLEOTIDE SEQUENCE [LARGE SCALE GENOMIC DNA]</scope>
    <source>
        <strain evidence="2 3">NCTC9962</strain>
    </source>
</reference>
<evidence type="ECO:0000313" key="3">
    <source>
        <dbReference type="Proteomes" id="UP000254052"/>
    </source>
</evidence>
<evidence type="ECO:0000313" key="2">
    <source>
        <dbReference type="EMBL" id="STL20560.1"/>
    </source>
</evidence>
<dbReference type="InterPro" id="IPR001633">
    <property type="entry name" value="EAL_dom"/>
</dbReference>
<dbReference type="EMBL" id="UGED01000004">
    <property type="protein sequence ID" value="STL20560.1"/>
    <property type="molecule type" value="Genomic_DNA"/>
</dbReference>